<accession>A0A1H7EYM5</accession>
<dbReference type="AlphaFoldDB" id="A0A1H7EYM5"/>
<dbReference type="EMBL" id="FOAA01000001">
    <property type="protein sequence ID" value="SEK18217.1"/>
    <property type="molecule type" value="Genomic_DNA"/>
</dbReference>
<sequence>MRSLFEDGVIYMNTLEFYRTLEADDERRDVNEGAERVRNWRGAILKRKNPENGAFEEIAQLTHSRIRELNSNLQNVNVFCSYYLKADMPIKNLGKEVSERAKLGFGEYAVVVADAGEFVTRIKQAAAAKGYKHFRSLVKYVDFSQDDFEVGPFVKDQIFAHQNELRIAVYTGENTGTAIQLEIGSLEDIAVMVPAEALDEISIQDKANKAMHATRA</sequence>
<dbReference type="STRING" id="1396821.SAMN05444515_1013"/>
<reference evidence="2" key="1">
    <citation type="submission" date="2016-10" db="EMBL/GenBank/DDBJ databases">
        <authorList>
            <person name="Varghese N."/>
            <person name="Submissions S."/>
        </authorList>
    </citation>
    <scope>NUCLEOTIDE SEQUENCE [LARGE SCALE GENOMIC DNA]</scope>
    <source>
        <strain evidence="2">DSM 241</strain>
    </source>
</reference>
<evidence type="ECO:0000313" key="1">
    <source>
        <dbReference type="EMBL" id="SEK18217.1"/>
    </source>
</evidence>
<name>A0A1H7EYM5_9GAMM</name>
<evidence type="ECO:0000313" key="2">
    <source>
        <dbReference type="Proteomes" id="UP000199256"/>
    </source>
</evidence>
<dbReference type="Proteomes" id="UP000199256">
    <property type="component" value="Unassembled WGS sequence"/>
</dbReference>
<proteinExistence type="predicted"/>
<keyword evidence="2" id="KW-1185">Reference proteome</keyword>
<organism evidence="1 2">
    <name type="scientific">Ectothiorhodospira marina</name>
    <dbReference type="NCBI Taxonomy" id="1396821"/>
    <lineage>
        <taxon>Bacteria</taxon>
        <taxon>Pseudomonadati</taxon>
        <taxon>Pseudomonadota</taxon>
        <taxon>Gammaproteobacteria</taxon>
        <taxon>Chromatiales</taxon>
        <taxon>Ectothiorhodospiraceae</taxon>
        <taxon>Ectothiorhodospira</taxon>
    </lineage>
</organism>
<protein>
    <submittedName>
        <fullName evidence="1">Uncharacterized protein</fullName>
    </submittedName>
</protein>
<gene>
    <name evidence="1" type="ORF">SAMN05444515_1013</name>
</gene>